<gene>
    <name evidence="1" type="ORF">ADIARSV_1578</name>
</gene>
<organism evidence="1 2">
    <name type="scientific">Arcticibacter svalbardensis MN12-7</name>
    <dbReference type="NCBI Taxonomy" id="1150600"/>
    <lineage>
        <taxon>Bacteria</taxon>
        <taxon>Pseudomonadati</taxon>
        <taxon>Bacteroidota</taxon>
        <taxon>Sphingobacteriia</taxon>
        <taxon>Sphingobacteriales</taxon>
        <taxon>Sphingobacteriaceae</taxon>
        <taxon>Arcticibacter</taxon>
    </lineage>
</organism>
<reference evidence="1 2" key="1">
    <citation type="journal article" date="2013" name="Genome Announc.">
        <title>Draft Genome Sequence of Arcticibacter svalbardensis Strain MN12-7T, a Member of the Family Sphingobacteriaceae Isolated from an Arctic Soil Sample.</title>
        <authorList>
            <person name="Shivaji S."/>
            <person name="Ara S."/>
            <person name="Prasad S."/>
            <person name="Manasa B.P."/>
            <person name="Begum Z."/>
            <person name="Singh A."/>
            <person name="Kumar Pinnaka A."/>
        </authorList>
    </citation>
    <scope>NUCLEOTIDE SEQUENCE [LARGE SCALE GENOMIC DNA]</scope>
    <source>
        <strain evidence="1 2">MN12-7</strain>
    </source>
</reference>
<dbReference type="Gene3D" id="2.60.40.10">
    <property type="entry name" value="Immunoglobulins"/>
    <property type="match status" value="1"/>
</dbReference>
<dbReference type="InterPro" id="IPR013783">
    <property type="entry name" value="Ig-like_fold"/>
</dbReference>
<proteinExistence type="predicted"/>
<name>R9GUB1_9SPHI</name>
<dbReference type="Proteomes" id="UP000014174">
    <property type="component" value="Unassembled WGS sequence"/>
</dbReference>
<accession>R9GUB1</accession>
<protein>
    <submittedName>
        <fullName evidence="1">Putative repeat domain protein</fullName>
    </submittedName>
</protein>
<comment type="caution">
    <text evidence="1">The sequence shown here is derived from an EMBL/GenBank/DDBJ whole genome shotgun (WGS) entry which is preliminary data.</text>
</comment>
<dbReference type="InterPro" id="IPR036179">
    <property type="entry name" value="Ig-like_dom_sf"/>
</dbReference>
<sequence>MEAELNGNKAAELTLAYTSTVASTDYANYTFSSLSAVNVNKNIIAETIGTSINFSDLTAVTPGFLVPPVTPSEATTICEGTSVTLSTVAAMAWQWYRDGIPLTGSKRRTLVISQSGNYAVRTTFSNGVASTSFPVPVNVSPPIEGGVLSDTKTDLSLGAIAKLTASGGTSYQWESADGIINGLNSDTLVVRPTKSTTYQVIISNSFGCNTVKTIEVVVANDYKTLEANNLITPNGDGINDFWLIKNIDLYPNNELKIFDRAGRVVFSQTGYNNTWDGTFNGIPLSEDTYYYVLYLDSGKGKLTGFISVVRQ</sequence>
<dbReference type="InterPro" id="IPR026341">
    <property type="entry name" value="T9SS_type_B"/>
</dbReference>
<dbReference type="eggNOG" id="COG5492">
    <property type="taxonomic scope" value="Bacteria"/>
</dbReference>
<evidence type="ECO:0000313" key="1">
    <source>
        <dbReference type="EMBL" id="EOR95258.1"/>
    </source>
</evidence>
<evidence type="ECO:0000313" key="2">
    <source>
        <dbReference type="Proteomes" id="UP000014174"/>
    </source>
</evidence>
<dbReference type="STRING" id="1150600.ADIARSV_1578"/>
<dbReference type="Pfam" id="PF13585">
    <property type="entry name" value="CHU_C"/>
    <property type="match status" value="1"/>
</dbReference>
<dbReference type="AlphaFoldDB" id="R9GUB1"/>
<dbReference type="NCBIfam" id="TIGR04131">
    <property type="entry name" value="Bac_Flav_CTERM"/>
    <property type="match status" value="1"/>
</dbReference>
<dbReference type="EMBL" id="AQPN01000062">
    <property type="protein sequence ID" value="EOR95258.1"/>
    <property type="molecule type" value="Genomic_DNA"/>
</dbReference>
<dbReference type="SUPFAM" id="SSF48726">
    <property type="entry name" value="Immunoglobulin"/>
    <property type="match status" value="1"/>
</dbReference>
<keyword evidence="2" id="KW-1185">Reference proteome</keyword>